<protein>
    <submittedName>
        <fullName evidence="1">Uncharacterized protein</fullName>
    </submittedName>
</protein>
<dbReference type="EMBL" id="CATKSN020000788">
    <property type="protein sequence ID" value="CAI9150344.1"/>
    <property type="molecule type" value="Genomic_DNA"/>
</dbReference>
<evidence type="ECO:0000313" key="2">
    <source>
        <dbReference type="Proteomes" id="UP001176941"/>
    </source>
</evidence>
<sequence>MSKPSGWHGCSHPCSFNVSRRCDGKGHSDAAAVAMVTLCTYSVLHVPVTMMSGAAHAGKLEDTHEASILGLLEAHAGKLEDTHEASILGLLELP</sequence>
<accession>A0ABN8XRW3</accession>
<reference evidence="1" key="1">
    <citation type="submission" date="2023-04" db="EMBL/GenBank/DDBJ databases">
        <authorList>
            <consortium name="ELIXIR-Norway"/>
        </authorList>
    </citation>
    <scope>NUCLEOTIDE SEQUENCE [LARGE SCALE GENOMIC DNA]</scope>
</reference>
<dbReference type="Proteomes" id="UP001176941">
    <property type="component" value="Unassembled WGS sequence"/>
</dbReference>
<organism evidence="1 2">
    <name type="scientific">Rangifer tarandus platyrhynchus</name>
    <name type="common">Svalbard reindeer</name>
    <dbReference type="NCBI Taxonomy" id="3082113"/>
    <lineage>
        <taxon>Eukaryota</taxon>
        <taxon>Metazoa</taxon>
        <taxon>Chordata</taxon>
        <taxon>Craniata</taxon>
        <taxon>Vertebrata</taxon>
        <taxon>Euteleostomi</taxon>
        <taxon>Mammalia</taxon>
        <taxon>Eutheria</taxon>
        <taxon>Laurasiatheria</taxon>
        <taxon>Artiodactyla</taxon>
        <taxon>Ruminantia</taxon>
        <taxon>Pecora</taxon>
        <taxon>Cervidae</taxon>
        <taxon>Odocoileinae</taxon>
        <taxon>Rangifer</taxon>
    </lineage>
</organism>
<comment type="caution">
    <text evidence="1">The sequence shown here is derived from an EMBL/GenBank/DDBJ whole genome shotgun (WGS) entry which is preliminary data.</text>
</comment>
<proteinExistence type="predicted"/>
<name>A0ABN8XRW3_RANTA</name>
<keyword evidence="2" id="KW-1185">Reference proteome</keyword>
<evidence type="ECO:0000313" key="1">
    <source>
        <dbReference type="EMBL" id="CAI9150344.1"/>
    </source>
</evidence>
<gene>
    <name evidence="1" type="ORF">MRATA1EN1_LOCUS31962</name>
</gene>